<dbReference type="NCBIfam" id="TIGR00054">
    <property type="entry name" value="RIP metalloprotease RseP"/>
    <property type="match status" value="1"/>
</dbReference>
<feature type="transmembrane region" description="Helical" evidence="11">
    <location>
        <begin position="366"/>
        <end position="384"/>
    </location>
</feature>
<dbReference type="Proteomes" id="UP000030152">
    <property type="component" value="Unassembled WGS sequence"/>
</dbReference>
<dbReference type="GO" id="GO:0006508">
    <property type="term" value="P:proteolysis"/>
    <property type="evidence" value="ECO:0007669"/>
    <property type="project" value="UniProtKB-KW"/>
</dbReference>
<keyword evidence="4 13" id="KW-0645">Protease</keyword>
<evidence type="ECO:0000256" key="9">
    <source>
        <dbReference type="ARBA" id="ARBA00023049"/>
    </source>
</evidence>
<keyword evidence="10 11" id="KW-0472">Membrane</keyword>
<dbReference type="GO" id="GO:0004222">
    <property type="term" value="F:metalloendopeptidase activity"/>
    <property type="evidence" value="ECO:0007669"/>
    <property type="project" value="InterPro"/>
</dbReference>
<reference evidence="13 14" key="1">
    <citation type="submission" date="2013-09" db="EMBL/GenBank/DDBJ databases">
        <authorList>
            <person name="Zeng Z."/>
            <person name="Chen C."/>
        </authorList>
    </citation>
    <scope>NUCLEOTIDE SEQUENCE [LARGE SCALE GENOMIC DNA]</scope>
    <source>
        <strain evidence="13 14">WB 3.3-2</strain>
    </source>
</reference>
<comment type="cofactor">
    <cofactor evidence="1 11">
        <name>Zn(2+)</name>
        <dbReference type="ChEBI" id="CHEBI:29105"/>
    </cofactor>
</comment>
<comment type="subcellular location">
    <subcellularLocation>
        <location evidence="2">Membrane</location>
        <topology evidence="2">Multi-pass membrane protein</topology>
    </subcellularLocation>
</comment>
<feature type="transmembrane region" description="Helical" evidence="11">
    <location>
        <begin position="6"/>
        <end position="28"/>
    </location>
</feature>
<evidence type="ECO:0000313" key="14">
    <source>
        <dbReference type="Proteomes" id="UP000030152"/>
    </source>
</evidence>
<dbReference type="InterPro" id="IPR001478">
    <property type="entry name" value="PDZ"/>
</dbReference>
<dbReference type="GO" id="GO:0016020">
    <property type="term" value="C:membrane"/>
    <property type="evidence" value="ECO:0007669"/>
    <property type="project" value="UniProtKB-SubCell"/>
</dbReference>
<evidence type="ECO:0000256" key="1">
    <source>
        <dbReference type="ARBA" id="ARBA00001947"/>
    </source>
</evidence>
<evidence type="ECO:0000256" key="5">
    <source>
        <dbReference type="ARBA" id="ARBA00022692"/>
    </source>
</evidence>
<dbReference type="EMBL" id="JRLX01000023">
    <property type="protein sequence ID" value="KGO85331.1"/>
    <property type="molecule type" value="Genomic_DNA"/>
</dbReference>
<dbReference type="Pfam" id="PF02163">
    <property type="entry name" value="Peptidase_M50"/>
    <property type="match status" value="1"/>
</dbReference>
<feature type="transmembrane region" description="Helical" evidence="11">
    <location>
        <begin position="411"/>
        <end position="431"/>
    </location>
</feature>
<feature type="transmembrane region" description="Helical" evidence="11">
    <location>
        <begin position="103"/>
        <end position="125"/>
    </location>
</feature>
<dbReference type="PANTHER" id="PTHR42837">
    <property type="entry name" value="REGULATOR OF SIGMA-E PROTEASE RSEP"/>
    <property type="match status" value="1"/>
</dbReference>
<dbReference type="RefSeq" id="WP_020212884.1">
    <property type="nucleotide sequence ID" value="NZ_JRLX01000023.1"/>
</dbReference>
<dbReference type="InterPro" id="IPR008915">
    <property type="entry name" value="Peptidase_M50"/>
</dbReference>
<comment type="caution">
    <text evidence="13">The sequence shown here is derived from an EMBL/GenBank/DDBJ whole genome shotgun (WGS) entry which is preliminary data.</text>
</comment>
<dbReference type="OrthoDB" id="9782003at2"/>
<dbReference type="SUPFAM" id="SSF50156">
    <property type="entry name" value="PDZ domain-like"/>
    <property type="match status" value="1"/>
</dbReference>
<dbReference type="EC" id="3.4.24.-" evidence="11"/>
<evidence type="ECO:0000256" key="3">
    <source>
        <dbReference type="ARBA" id="ARBA00007931"/>
    </source>
</evidence>
<dbReference type="InterPro" id="IPR036034">
    <property type="entry name" value="PDZ_sf"/>
</dbReference>
<keyword evidence="14" id="KW-1185">Reference proteome</keyword>
<dbReference type="GO" id="GO:0046872">
    <property type="term" value="F:metal ion binding"/>
    <property type="evidence" value="ECO:0007669"/>
    <property type="project" value="UniProtKB-KW"/>
</dbReference>
<name>A0A0A2M145_9FLAO</name>
<feature type="domain" description="PDZ" evidence="12">
    <location>
        <begin position="202"/>
        <end position="277"/>
    </location>
</feature>
<dbReference type="SMART" id="SM00228">
    <property type="entry name" value="PDZ"/>
    <property type="match status" value="1"/>
</dbReference>
<dbReference type="eggNOG" id="COG0750">
    <property type="taxonomic scope" value="Bacteria"/>
</dbReference>
<gene>
    <name evidence="13" type="ORF">Q765_16425</name>
</gene>
<keyword evidence="9 11" id="KW-0482">Metalloprotease</keyword>
<keyword evidence="11" id="KW-0479">Metal-binding</keyword>
<evidence type="ECO:0000259" key="12">
    <source>
        <dbReference type="SMART" id="SM00228"/>
    </source>
</evidence>
<dbReference type="AlphaFoldDB" id="A0A0A2M145"/>
<evidence type="ECO:0000256" key="11">
    <source>
        <dbReference type="RuleBase" id="RU362031"/>
    </source>
</evidence>
<keyword evidence="5 11" id="KW-0812">Transmembrane</keyword>
<comment type="similarity">
    <text evidence="3 11">Belongs to the peptidase M50B family.</text>
</comment>
<keyword evidence="8 11" id="KW-1133">Transmembrane helix</keyword>
<dbReference type="STRING" id="1121895.GCA_000378485_01731"/>
<evidence type="ECO:0000256" key="10">
    <source>
        <dbReference type="ARBA" id="ARBA00023136"/>
    </source>
</evidence>
<keyword evidence="6 11" id="KW-0378">Hydrolase</keyword>
<evidence type="ECO:0000256" key="2">
    <source>
        <dbReference type="ARBA" id="ARBA00004141"/>
    </source>
</evidence>
<evidence type="ECO:0000256" key="6">
    <source>
        <dbReference type="ARBA" id="ARBA00022801"/>
    </source>
</evidence>
<proteinExistence type="inferred from homology"/>
<dbReference type="Gene3D" id="2.30.42.10">
    <property type="match status" value="1"/>
</dbReference>
<dbReference type="CDD" id="cd06163">
    <property type="entry name" value="S2P-M50_PDZ_RseP-like"/>
    <property type="match status" value="1"/>
</dbReference>
<evidence type="ECO:0000313" key="13">
    <source>
        <dbReference type="EMBL" id="KGO85331.1"/>
    </source>
</evidence>
<evidence type="ECO:0000256" key="7">
    <source>
        <dbReference type="ARBA" id="ARBA00022833"/>
    </source>
</evidence>
<dbReference type="PANTHER" id="PTHR42837:SF2">
    <property type="entry name" value="MEMBRANE METALLOPROTEASE ARASP2, CHLOROPLASTIC-RELATED"/>
    <property type="match status" value="1"/>
</dbReference>
<organism evidence="13 14">
    <name type="scientific">Flavobacterium rivuli WB 3.3-2 = DSM 21788</name>
    <dbReference type="NCBI Taxonomy" id="1121895"/>
    <lineage>
        <taxon>Bacteria</taxon>
        <taxon>Pseudomonadati</taxon>
        <taxon>Bacteroidota</taxon>
        <taxon>Flavobacteriia</taxon>
        <taxon>Flavobacteriales</taxon>
        <taxon>Flavobacteriaceae</taxon>
        <taxon>Flavobacterium</taxon>
    </lineage>
</organism>
<accession>A0A0A2M145</accession>
<sequence length="441" mass="49219">MDTLIQIAQLVLMLSILVILHEFGHYITAKMFKVRVEKFYLFMDAGFSLFKKKIGETEWGLGWLPLGGYVKLSGMIDESMDTEQLKSEPQPWEFRSKPAWQRLIIMMGGIIVNILLAWLIFTVVYSTYGKKYISTEVTQQDGLAFGETGKKVGFKDGDKIIKADGKYQPRFDRMVLDVLLGDNVEVLRDGKPVTIPLSDESKKMILETEGRDFMHPMVNRVTIDSVSPSSGADKAGLKVGDQIVGVQGKKFMYIGQLSEQAFKHKKGAIELDIVRGGQPLKVNTGVDSLGVVGIMQKPTVAKEYIIKEHYNFFSAIPVAMRESYDLIVYNIKQFKLILRPSTGAYKQVTSVVGIASKLPTSWNWEFFWNFTALFSIGLAFMNILPIPGLDGGHAIFTIAEMVTGRRLGDKAAGVVQTVGMVILLSLMALVFGKDIYQLIVN</sequence>
<dbReference type="InterPro" id="IPR004387">
    <property type="entry name" value="Pept_M50_Zn"/>
</dbReference>
<evidence type="ECO:0000256" key="8">
    <source>
        <dbReference type="ARBA" id="ARBA00022989"/>
    </source>
</evidence>
<keyword evidence="7 11" id="KW-0862">Zinc</keyword>
<evidence type="ECO:0000256" key="4">
    <source>
        <dbReference type="ARBA" id="ARBA00022670"/>
    </source>
</evidence>
<protein>
    <recommendedName>
        <fullName evidence="11">Zinc metalloprotease</fullName>
        <ecNumber evidence="11">3.4.24.-</ecNumber>
    </recommendedName>
</protein>